<evidence type="ECO:0000313" key="2">
    <source>
        <dbReference type="EMBL" id="ADH70234.1"/>
    </source>
</evidence>
<protein>
    <submittedName>
        <fullName evidence="2">Uncharacterized protein</fullName>
    </submittedName>
</protein>
<dbReference type="EMBL" id="CP002040">
    <property type="protein sequence ID" value="ADH70234.1"/>
    <property type="molecule type" value="Genomic_DNA"/>
</dbReference>
<dbReference type="STRING" id="446468.Ndas_4851"/>
<organism evidence="2 3">
    <name type="scientific">Nocardiopsis dassonvillei (strain ATCC 23218 / DSM 43111 / CIP 107115 / JCM 7437 / KCTC 9190 / NBRC 14626 / NCTC 10488 / NRRL B-5397 / IMRU 509)</name>
    <name type="common">Actinomadura dassonvillei</name>
    <dbReference type="NCBI Taxonomy" id="446468"/>
    <lineage>
        <taxon>Bacteria</taxon>
        <taxon>Bacillati</taxon>
        <taxon>Actinomycetota</taxon>
        <taxon>Actinomycetes</taxon>
        <taxon>Streptosporangiales</taxon>
        <taxon>Nocardiopsidaceae</taxon>
        <taxon>Nocardiopsis</taxon>
    </lineage>
</organism>
<gene>
    <name evidence="2" type="ordered locus">Ndas_4851</name>
</gene>
<evidence type="ECO:0000313" key="3">
    <source>
        <dbReference type="Proteomes" id="UP000002219"/>
    </source>
</evidence>
<proteinExistence type="predicted"/>
<name>D7B140_NOCDD</name>
<reference evidence="2 3" key="1">
    <citation type="journal article" date="2010" name="Stand. Genomic Sci.">
        <title>Complete genome sequence of Nocardiopsis dassonvillei type strain (IMRU 509).</title>
        <authorList>
            <person name="Sun H."/>
            <person name="Lapidus A."/>
            <person name="Nolan M."/>
            <person name="Lucas S."/>
            <person name="Del Rio T.G."/>
            <person name="Tice H."/>
            <person name="Cheng J.F."/>
            <person name="Tapia R."/>
            <person name="Han C."/>
            <person name="Goodwin L."/>
            <person name="Pitluck S."/>
            <person name="Pagani I."/>
            <person name="Ivanova N."/>
            <person name="Mavromatis K."/>
            <person name="Mikhailova N."/>
            <person name="Pati A."/>
            <person name="Chen A."/>
            <person name="Palaniappan K."/>
            <person name="Land M."/>
            <person name="Hauser L."/>
            <person name="Chang Y.J."/>
            <person name="Jeffries C.D."/>
            <person name="Djao O.D."/>
            <person name="Rohde M."/>
            <person name="Sikorski J."/>
            <person name="Goker M."/>
            <person name="Woyke T."/>
            <person name="Bristow J."/>
            <person name="Eisen J.A."/>
            <person name="Markowitz V."/>
            <person name="Hugenholtz P."/>
            <person name="Kyrpides N.C."/>
            <person name="Klenk H.P."/>
        </authorList>
    </citation>
    <scope>NUCLEOTIDE SEQUENCE [LARGE SCALE GENOMIC DNA]</scope>
    <source>
        <strain evidence="3">ATCC 23218 / DSM 43111 / CIP 107115 / JCM 7437 / KCTC 9190 / NBRC 14626 / NCTC 10488 / NRRL B-5397 / IMRU 509</strain>
    </source>
</reference>
<dbReference type="HOGENOM" id="CLU_3155449_0_0_11"/>
<accession>D7B140</accession>
<evidence type="ECO:0000256" key="1">
    <source>
        <dbReference type="SAM" id="MobiDB-lite"/>
    </source>
</evidence>
<feature type="region of interest" description="Disordered" evidence="1">
    <location>
        <begin position="1"/>
        <end position="48"/>
    </location>
</feature>
<dbReference type="Proteomes" id="UP000002219">
    <property type="component" value="Chromosome 1"/>
</dbReference>
<sequence length="48" mass="5117">MAPYRQDAMSTHPHVSMSAHAVRTRVADPRTPDHGAAAGHSPVGRKEA</sequence>
<dbReference type="AlphaFoldDB" id="D7B140"/>
<keyword evidence="3" id="KW-1185">Reference proteome</keyword>
<dbReference type="KEGG" id="nda:Ndas_4851"/>